<name>A0A6A5UCJ1_9PLEO</name>
<accession>A0A6A5UCJ1</accession>
<feature type="region of interest" description="Disordered" evidence="1">
    <location>
        <begin position="386"/>
        <end position="410"/>
    </location>
</feature>
<evidence type="ECO:0000313" key="2">
    <source>
        <dbReference type="EMBL" id="KAF1962414.1"/>
    </source>
</evidence>
<dbReference type="AlphaFoldDB" id="A0A6A5UCJ1"/>
<protein>
    <submittedName>
        <fullName evidence="2">Uncharacterized protein</fullName>
    </submittedName>
</protein>
<gene>
    <name evidence="2" type="ORF">CC80DRAFT_542726</name>
</gene>
<keyword evidence="3" id="KW-1185">Reference proteome</keyword>
<sequence>MELVLPRNRASTSQVDTLRQSGDSEISSVENHVWIEKVSFGSPLITQGYRLAALKAASSCADDIPLGSLGIIAPRLESGANYMKLLKKTPLFERIPNWQLQASVLEASLFQPLPRDRRLDVFPRENMAPDKYFDLIPLTWISCNNRTKTLASNRFIFEMMIISFLDFQADEFMEAVAGPAYEGRTDELNRLIEDICDEIGHIPSPNSPNKRRKTSENRFSRSPDAKRNGTNGCCSLDVKDLVHKINGHGTQYGCEEVRNVLSRFVSHIYHHPSVRSASDWDRASMLRELRVYLHAHVTQSVDNAHLVLTRRTARQRDEASTTETTGCHDPSSDSYFRWVPNGTETFPTTKTKYLAAAVCQHLASMCRMYNDYGSVARDQAEDNLNSVDFSEFGGPNDGTTSDKNAPQQETAEECCTEIAMQAKKKALYELAQYERSWLNDALIRLKAEMQGSQNRRQLDTWQMFCDVTDLYGQIYVVKDIASRMKMG</sequence>
<dbReference type="EMBL" id="ML976979">
    <property type="protein sequence ID" value="KAF1962414.1"/>
    <property type="molecule type" value="Genomic_DNA"/>
</dbReference>
<evidence type="ECO:0000313" key="3">
    <source>
        <dbReference type="Proteomes" id="UP000800035"/>
    </source>
</evidence>
<evidence type="ECO:0000256" key="1">
    <source>
        <dbReference type="SAM" id="MobiDB-lite"/>
    </source>
</evidence>
<proteinExistence type="predicted"/>
<feature type="compositionally biased region" description="Polar residues" evidence="1">
    <location>
        <begin position="397"/>
        <end position="409"/>
    </location>
</feature>
<dbReference type="Proteomes" id="UP000800035">
    <property type="component" value="Unassembled WGS sequence"/>
</dbReference>
<reference evidence="2" key="1">
    <citation type="journal article" date="2020" name="Stud. Mycol.">
        <title>101 Dothideomycetes genomes: a test case for predicting lifestyles and emergence of pathogens.</title>
        <authorList>
            <person name="Haridas S."/>
            <person name="Albert R."/>
            <person name="Binder M."/>
            <person name="Bloem J."/>
            <person name="Labutti K."/>
            <person name="Salamov A."/>
            <person name="Andreopoulos B."/>
            <person name="Baker S."/>
            <person name="Barry K."/>
            <person name="Bills G."/>
            <person name="Bluhm B."/>
            <person name="Cannon C."/>
            <person name="Castanera R."/>
            <person name="Culley D."/>
            <person name="Daum C."/>
            <person name="Ezra D."/>
            <person name="Gonzalez J."/>
            <person name="Henrissat B."/>
            <person name="Kuo A."/>
            <person name="Liang C."/>
            <person name="Lipzen A."/>
            <person name="Lutzoni F."/>
            <person name="Magnuson J."/>
            <person name="Mondo S."/>
            <person name="Nolan M."/>
            <person name="Ohm R."/>
            <person name="Pangilinan J."/>
            <person name="Park H.-J."/>
            <person name="Ramirez L."/>
            <person name="Alfaro M."/>
            <person name="Sun H."/>
            <person name="Tritt A."/>
            <person name="Yoshinaga Y."/>
            <person name="Zwiers L.-H."/>
            <person name="Turgeon B."/>
            <person name="Goodwin S."/>
            <person name="Spatafora J."/>
            <person name="Crous P."/>
            <person name="Grigoriev I."/>
        </authorList>
    </citation>
    <scope>NUCLEOTIDE SEQUENCE</scope>
    <source>
        <strain evidence="2">CBS 675.92</strain>
    </source>
</reference>
<feature type="compositionally biased region" description="Basic and acidic residues" evidence="1">
    <location>
        <begin position="214"/>
        <end position="227"/>
    </location>
</feature>
<dbReference type="OrthoDB" id="2343925at2759"/>
<organism evidence="2 3">
    <name type="scientific">Byssothecium circinans</name>
    <dbReference type="NCBI Taxonomy" id="147558"/>
    <lineage>
        <taxon>Eukaryota</taxon>
        <taxon>Fungi</taxon>
        <taxon>Dikarya</taxon>
        <taxon>Ascomycota</taxon>
        <taxon>Pezizomycotina</taxon>
        <taxon>Dothideomycetes</taxon>
        <taxon>Pleosporomycetidae</taxon>
        <taxon>Pleosporales</taxon>
        <taxon>Massarineae</taxon>
        <taxon>Massarinaceae</taxon>
        <taxon>Byssothecium</taxon>
    </lineage>
</organism>
<feature type="region of interest" description="Disordered" evidence="1">
    <location>
        <begin position="199"/>
        <end position="228"/>
    </location>
</feature>